<protein>
    <submittedName>
        <fullName evidence="2">Uncharacterized protein</fullName>
    </submittedName>
</protein>
<name>A0A672TEY6_STRHB</name>
<feature type="compositionally biased region" description="Basic and acidic residues" evidence="1">
    <location>
        <begin position="14"/>
        <end position="30"/>
    </location>
</feature>
<sequence>YKTTTATTNNNDKGNNKGREYNYHGNHKENSPFLNSSEAGKGGDYYDRNLALFEVI</sequence>
<dbReference type="AlphaFoldDB" id="A0A672TEY6"/>
<reference evidence="2" key="3">
    <citation type="submission" date="2025-09" db="UniProtKB">
        <authorList>
            <consortium name="Ensembl"/>
        </authorList>
    </citation>
    <scope>IDENTIFICATION</scope>
</reference>
<organism evidence="2 3">
    <name type="scientific">Strigops habroptila</name>
    <name type="common">Kakapo</name>
    <dbReference type="NCBI Taxonomy" id="2489341"/>
    <lineage>
        <taxon>Eukaryota</taxon>
        <taxon>Metazoa</taxon>
        <taxon>Chordata</taxon>
        <taxon>Craniata</taxon>
        <taxon>Vertebrata</taxon>
        <taxon>Euteleostomi</taxon>
        <taxon>Archelosauria</taxon>
        <taxon>Archosauria</taxon>
        <taxon>Dinosauria</taxon>
        <taxon>Saurischia</taxon>
        <taxon>Theropoda</taxon>
        <taxon>Coelurosauria</taxon>
        <taxon>Aves</taxon>
        <taxon>Neognathae</taxon>
        <taxon>Neoaves</taxon>
        <taxon>Telluraves</taxon>
        <taxon>Australaves</taxon>
        <taxon>Psittaciformes</taxon>
        <taxon>Psittacidae</taxon>
        <taxon>Strigops</taxon>
    </lineage>
</organism>
<dbReference type="Proteomes" id="UP000472266">
    <property type="component" value="Chromosome 13"/>
</dbReference>
<reference evidence="2" key="2">
    <citation type="submission" date="2025-08" db="UniProtKB">
        <authorList>
            <consortium name="Ensembl"/>
        </authorList>
    </citation>
    <scope>IDENTIFICATION</scope>
</reference>
<dbReference type="InParanoid" id="A0A672TEY6"/>
<feature type="region of interest" description="Disordered" evidence="1">
    <location>
        <begin position="1"/>
        <end position="43"/>
    </location>
</feature>
<feature type="compositionally biased region" description="Low complexity" evidence="1">
    <location>
        <begin position="1"/>
        <end position="13"/>
    </location>
</feature>
<reference evidence="2 3" key="1">
    <citation type="submission" date="2019-11" db="EMBL/GenBank/DDBJ databases">
        <title>Strigops habroptila (kakapo) genome, bStrHab1, primary haplotype, v2.</title>
        <authorList>
            <person name="Jarvis E.D."/>
            <person name="Howard J."/>
            <person name="Rhie A."/>
            <person name="Phillippy A."/>
            <person name="Korlach J."/>
            <person name="Digby A."/>
            <person name="Iorns D."/>
            <person name="Eason D."/>
            <person name="Robertson B."/>
            <person name="Raemaekers T."/>
            <person name="Howe K."/>
            <person name="Lewin H."/>
            <person name="Damas J."/>
            <person name="Hastie A."/>
            <person name="Tracey A."/>
            <person name="Chow W."/>
            <person name="Fedrigo O."/>
        </authorList>
    </citation>
    <scope>NUCLEOTIDE SEQUENCE [LARGE SCALE GENOMIC DNA]</scope>
</reference>
<accession>A0A672TEY6</accession>
<evidence type="ECO:0000313" key="2">
    <source>
        <dbReference type="Ensembl" id="ENSSHBP00005000549.1"/>
    </source>
</evidence>
<dbReference type="Ensembl" id="ENSSHBT00005000691.1">
    <property type="protein sequence ID" value="ENSSHBP00005000549.1"/>
    <property type="gene ID" value="ENSSHBG00005000550.1"/>
</dbReference>
<dbReference type="GeneTree" id="ENSGT01110000271605"/>
<evidence type="ECO:0000256" key="1">
    <source>
        <dbReference type="SAM" id="MobiDB-lite"/>
    </source>
</evidence>
<evidence type="ECO:0000313" key="3">
    <source>
        <dbReference type="Proteomes" id="UP000472266"/>
    </source>
</evidence>
<proteinExistence type="predicted"/>
<keyword evidence="3" id="KW-1185">Reference proteome</keyword>